<reference evidence="1 2" key="1">
    <citation type="submission" date="2019-07" db="EMBL/GenBank/DDBJ databases">
        <title>Whole genome shotgun sequence of Brevifollis gellanilyticus NBRC 108608.</title>
        <authorList>
            <person name="Hosoyama A."/>
            <person name="Uohara A."/>
            <person name="Ohji S."/>
            <person name="Ichikawa N."/>
        </authorList>
    </citation>
    <scope>NUCLEOTIDE SEQUENCE [LARGE SCALE GENOMIC DNA]</scope>
    <source>
        <strain evidence="1 2">NBRC 108608</strain>
    </source>
</reference>
<sequence>MAALLVISSTQGQVTKRDDATAKLLNEWYNDGTAAGLAAITYENRDGQHSALNTKLYPQLQVFEHTSLSGADKGPAGRLRLGPTVGNCSMAAPAVSGGSLPRFFMMDPGRGAQFLMMQYLANNLFVYPEHQDYDIGANGVGGYGDLYPMNTPAVLISQGSSGSDQVFLQAVLSTLAAFPRETQRVLIEKRLLIPTVQAILRQCYRTVKKPDDYFTGAAHPVVFDGTLLDEEKMARMAQGMTPDKIPPLVQVAVVEESEPQAGKQFFEGPKPLDHKLADARVCISRVFRGSLDEHGMVIDLSKVADLMGRPMQLSMRVLQGDPRLVRIDHAGAGPYARLRVRWQPPFINRTGIRSSRVDIGIFASNGTSVSAPAIISFFMLPNERRFYQKDGRLAEIEYQAPNPDVGLPASDNDTRWLRVMLASSLAGDGLRSRLMEKLLNEEQRKAIQAVWLPLDKRFQTITAMEAKPGGKEGTANLRTGLEKDIATALEASFPGAEKVSLKLALTAVFYRLADINDLYLVLRKDIDAMAAQSSKKMAANDIRREVQRLLDLGVLIEQADGTLTTAAAQQQWTAADHHYLRGLNLTVLSQAVFPEVLERAVGPAFVDLRLTTPKPWRDVFRYDEISGKLLGWVRHQAGRTHFFDAEGLLLPEGPKHPEKAQAVTYDRNAQGVMEWR</sequence>
<evidence type="ECO:0000313" key="1">
    <source>
        <dbReference type="EMBL" id="GEP44994.1"/>
    </source>
</evidence>
<evidence type="ECO:0000313" key="2">
    <source>
        <dbReference type="Proteomes" id="UP000321577"/>
    </source>
</evidence>
<dbReference type="EMBL" id="BKAG01000040">
    <property type="protein sequence ID" value="GEP44994.1"/>
    <property type="molecule type" value="Genomic_DNA"/>
</dbReference>
<dbReference type="AlphaFoldDB" id="A0A512ME31"/>
<comment type="caution">
    <text evidence="1">The sequence shown here is derived from an EMBL/GenBank/DDBJ whole genome shotgun (WGS) entry which is preliminary data.</text>
</comment>
<keyword evidence="2" id="KW-1185">Reference proteome</keyword>
<protein>
    <submittedName>
        <fullName evidence="1">Uncharacterized protein</fullName>
    </submittedName>
</protein>
<dbReference type="Proteomes" id="UP000321577">
    <property type="component" value="Unassembled WGS sequence"/>
</dbReference>
<name>A0A512ME31_9BACT</name>
<accession>A0A512ME31</accession>
<proteinExistence type="predicted"/>
<dbReference type="RefSeq" id="WP_170266955.1">
    <property type="nucleotide sequence ID" value="NZ_BKAG01000040.1"/>
</dbReference>
<gene>
    <name evidence="1" type="ORF">BGE01nite_42850</name>
</gene>
<organism evidence="1 2">
    <name type="scientific">Brevifollis gellanilyticus</name>
    <dbReference type="NCBI Taxonomy" id="748831"/>
    <lineage>
        <taxon>Bacteria</taxon>
        <taxon>Pseudomonadati</taxon>
        <taxon>Verrucomicrobiota</taxon>
        <taxon>Verrucomicrobiia</taxon>
        <taxon>Verrucomicrobiales</taxon>
        <taxon>Verrucomicrobiaceae</taxon>
    </lineage>
</organism>